<comment type="caution">
    <text evidence="4">The sequence shown here is derived from an EMBL/GenBank/DDBJ whole genome shotgun (WGS) entry which is preliminary data.</text>
</comment>
<evidence type="ECO:0000259" key="3">
    <source>
        <dbReference type="Pfam" id="PF03981"/>
    </source>
</evidence>
<dbReference type="STRING" id="331657.A0A4U0X0C5"/>
<dbReference type="Pfam" id="PF03981">
    <property type="entry name" value="Ubiq_cyt_C_chap"/>
    <property type="match status" value="1"/>
</dbReference>
<gene>
    <name evidence="4" type="ORF">B0A49_04655</name>
</gene>
<evidence type="ECO:0000313" key="5">
    <source>
        <dbReference type="Proteomes" id="UP000308768"/>
    </source>
</evidence>
<comment type="similarity">
    <text evidence="1">Belongs to the CBP3 family.</text>
</comment>
<feature type="compositionally biased region" description="Basic and acidic residues" evidence="2">
    <location>
        <begin position="73"/>
        <end position="82"/>
    </location>
</feature>
<dbReference type="GO" id="GO:0005739">
    <property type="term" value="C:mitochondrion"/>
    <property type="evidence" value="ECO:0007669"/>
    <property type="project" value="TreeGrafter"/>
</dbReference>
<feature type="region of interest" description="Disordered" evidence="2">
    <location>
        <begin position="312"/>
        <end position="332"/>
    </location>
</feature>
<keyword evidence="5" id="KW-1185">Reference proteome</keyword>
<reference evidence="4 5" key="1">
    <citation type="submission" date="2017-03" db="EMBL/GenBank/DDBJ databases">
        <title>Genomes of endolithic fungi from Antarctica.</title>
        <authorList>
            <person name="Coleine C."/>
            <person name="Masonjones S."/>
            <person name="Stajich J.E."/>
        </authorList>
    </citation>
    <scope>NUCLEOTIDE SEQUENCE [LARGE SCALE GENOMIC DNA]</scope>
    <source>
        <strain evidence="4 5">CCFEE 5187</strain>
    </source>
</reference>
<dbReference type="AlphaFoldDB" id="A0A4U0X0C5"/>
<feature type="compositionally biased region" description="Basic and acidic residues" evidence="2">
    <location>
        <begin position="312"/>
        <end position="325"/>
    </location>
</feature>
<organism evidence="4 5">
    <name type="scientific">Cryomyces minteri</name>
    <dbReference type="NCBI Taxonomy" id="331657"/>
    <lineage>
        <taxon>Eukaryota</taxon>
        <taxon>Fungi</taxon>
        <taxon>Dikarya</taxon>
        <taxon>Ascomycota</taxon>
        <taxon>Pezizomycotina</taxon>
        <taxon>Dothideomycetes</taxon>
        <taxon>Dothideomycetes incertae sedis</taxon>
        <taxon>Cryomyces</taxon>
    </lineage>
</organism>
<proteinExistence type="inferred from homology"/>
<feature type="region of interest" description="Disordered" evidence="2">
    <location>
        <begin position="42"/>
        <end position="82"/>
    </location>
</feature>
<sequence>MGSNNVCRTCLRALKQRPSAALQTGCTSLRSALLPTLRPLSTSSGLHAKATPNKTYSPAPVIPPSSDPPSKNVHFEPEKNPDASKLAGFANQVRQRAGAATETYIAYGVTENLFKECSRQAEYTIPQVLEKGGVAPKTEAGEDLGVGMGWWYEDLGLTPTFNTWAQISFLHMYLLTVRFRYFPPDHAPAWHQHLLDHFSYAAEDRMATYHGMVARATRNKYLKDLFIQWRGVLAAYDEGLIRGDAVMAAAVWRNVFKGDENVDTEKLALIVAFIRKSLRSLDRMPDEEVAGGRVKFGNPGSEKALVAEESRLLNEPFKEEPKAEEAGGVQTA</sequence>
<dbReference type="PANTHER" id="PTHR12184">
    <property type="entry name" value="UBIQUINOL-CYTOCHROME C REDUCTASE COMPLEX ASSEMBLY FACTOR 1 FAMILY MEMBER"/>
    <property type="match status" value="1"/>
</dbReference>
<name>A0A4U0X0C5_9PEZI</name>
<accession>A0A4U0X0C5</accession>
<dbReference type="Proteomes" id="UP000308768">
    <property type="component" value="Unassembled WGS sequence"/>
</dbReference>
<evidence type="ECO:0000256" key="2">
    <source>
        <dbReference type="SAM" id="MobiDB-lite"/>
    </source>
</evidence>
<dbReference type="PANTHER" id="PTHR12184:SF1">
    <property type="entry name" value="UBIQUINOL-CYTOCHROME-C REDUCTASE COMPLEX ASSEMBLY FACTOR 1"/>
    <property type="match status" value="1"/>
</dbReference>
<dbReference type="EMBL" id="NAJN01000713">
    <property type="protein sequence ID" value="TKA69632.1"/>
    <property type="molecule type" value="Genomic_DNA"/>
</dbReference>
<feature type="domain" description="Ubiquinol-cytochrome c chaperone" evidence="3">
    <location>
        <begin position="153"/>
        <end position="296"/>
    </location>
</feature>
<dbReference type="InterPro" id="IPR021150">
    <property type="entry name" value="Ubiq_cyt_c_chap"/>
</dbReference>
<protein>
    <recommendedName>
        <fullName evidence="3">Ubiquinol-cytochrome c chaperone domain-containing protein</fullName>
    </recommendedName>
</protein>
<dbReference type="GO" id="GO:0034551">
    <property type="term" value="P:mitochondrial respiratory chain complex III assembly"/>
    <property type="evidence" value="ECO:0007669"/>
    <property type="project" value="TreeGrafter"/>
</dbReference>
<evidence type="ECO:0000256" key="1">
    <source>
        <dbReference type="ARBA" id="ARBA00006407"/>
    </source>
</evidence>
<evidence type="ECO:0000313" key="4">
    <source>
        <dbReference type="EMBL" id="TKA69632.1"/>
    </source>
</evidence>
<dbReference type="InterPro" id="IPR007129">
    <property type="entry name" value="Ubiqinol_cyt_c_chaperone_CPB3"/>
</dbReference>
<dbReference type="OrthoDB" id="10253878at2759"/>